<keyword evidence="2" id="KW-1185">Reference proteome</keyword>
<accession>A0ABY4HNK8</accession>
<dbReference type="Proteomes" id="UP000830454">
    <property type="component" value="Chromosome"/>
</dbReference>
<protein>
    <submittedName>
        <fullName evidence="1">Uncharacterized protein</fullName>
    </submittedName>
</protein>
<name>A0ABY4HNK8_9FLAO</name>
<reference evidence="1" key="2">
    <citation type="submission" date="2022-04" db="EMBL/GenBank/DDBJ databases">
        <title>Complete Genome Sequence of Flavobacterium sediminilitoris YSM-43, Isolated from a Tidal Sediment.</title>
        <authorList>
            <person name="Lee P.A."/>
        </authorList>
    </citation>
    <scope>NUCLEOTIDE SEQUENCE</scope>
    <source>
        <strain evidence="1">YSM-43</strain>
    </source>
</reference>
<proteinExistence type="predicted"/>
<dbReference type="EMBL" id="CP090145">
    <property type="protein sequence ID" value="UOX34221.1"/>
    <property type="molecule type" value="Genomic_DNA"/>
</dbReference>
<evidence type="ECO:0000313" key="2">
    <source>
        <dbReference type="Proteomes" id="UP000830454"/>
    </source>
</evidence>
<evidence type="ECO:0000313" key="1">
    <source>
        <dbReference type="EMBL" id="UOX34221.1"/>
    </source>
</evidence>
<gene>
    <name evidence="1" type="ORF">LXD69_01600</name>
</gene>
<reference evidence="1" key="1">
    <citation type="submission" date="2021-12" db="EMBL/GenBank/DDBJ databases">
        <authorList>
            <person name="Cha I.-T."/>
            <person name="Lee K.-E."/>
            <person name="Park S.-J."/>
        </authorList>
    </citation>
    <scope>NUCLEOTIDE SEQUENCE</scope>
    <source>
        <strain evidence="1">YSM-43</strain>
    </source>
</reference>
<dbReference type="RefSeq" id="WP_246916945.1">
    <property type="nucleotide sequence ID" value="NZ_CP090145.1"/>
</dbReference>
<sequence length="57" mass="6303">MKNLSGTGTWESPIGGGLNFNDNMLFIATNDKSDKVFYGNDTKFELIMSKNDKINGL</sequence>
<organism evidence="1 2">
    <name type="scientific">Flavobacterium sediminilitoris</name>
    <dbReference type="NCBI Taxonomy" id="2024526"/>
    <lineage>
        <taxon>Bacteria</taxon>
        <taxon>Pseudomonadati</taxon>
        <taxon>Bacteroidota</taxon>
        <taxon>Flavobacteriia</taxon>
        <taxon>Flavobacteriales</taxon>
        <taxon>Flavobacteriaceae</taxon>
        <taxon>Flavobacterium</taxon>
    </lineage>
</organism>